<gene>
    <name evidence="4" type="ORF">L798_08125</name>
</gene>
<feature type="compositionally biased region" description="Polar residues" evidence="2">
    <location>
        <begin position="48"/>
        <end position="63"/>
    </location>
</feature>
<evidence type="ECO:0000313" key="4">
    <source>
        <dbReference type="EMBL" id="KDR17782.1"/>
    </source>
</evidence>
<feature type="region of interest" description="Disordered" evidence="2">
    <location>
        <begin position="747"/>
        <end position="891"/>
    </location>
</feature>
<feature type="region of interest" description="Disordered" evidence="2">
    <location>
        <begin position="265"/>
        <end position="287"/>
    </location>
</feature>
<keyword evidence="5" id="KW-1185">Reference proteome</keyword>
<dbReference type="STRING" id="136037.A0A067RCW0"/>
<proteinExistence type="predicted"/>
<dbReference type="Proteomes" id="UP000027135">
    <property type="component" value="Unassembled WGS sequence"/>
</dbReference>
<feature type="domain" description="Myb-like" evidence="3">
    <location>
        <begin position="648"/>
        <end position="696"/>
    </location>
</feature>
<feature type="region of interest" description="Disordered" evidence="2">
    <location>
        <begin position="527"/>
        <end position="594"/>
    </location>
</feature>
<feature type="compositionally biased region" description="Polar residues" evidence="2">
    <location>
        <begin position="527"/>
        <end position="546"/>
    </location>
</feature>
<dbReference type="InterPro" id="IPR001005">
    <property type="entry name" value="SANT/Myb"/>
</dbReference>
<dbReference type="SUPFAM" id="SSF46689">
    <property type="entry name" value="Homeodomain-like"/>
    <property type="match status" value="1"/>
</dbReference>
<dbReference type="eggNOG" id="KOG2009">
    <property type="taxonomic scope" value="Eukaryota"/>
</dbReference>
<dbReference type="GO" id="GO:0070898">
    <property type="term" value="P:RNA polymerase III preinitiation complex assembly"/>
    <property type="evidence" value="ECO:0007669"/>
    <property type="project" value="TreeGrafter"/>
</dbReference>
<feature type="region of interest" description="Disordered" evidence="2">
    <location>
        <begin position="448"/>
        <end position="491"/>
    </location>
</feature>
<feature type="compositionally biased region" description="Basic and acidic residues" evidence="2">
    <location>
        <begin position="26"/>
        <end position="45"/>
    </location>
</feature>
<evidence type="ECO:0000256" key="2">
    <source>
        <dbReference type="SAM" id="MobiDB-lite"/>
    </source>
</evidence>
<feature type="compositionally biased region" description="Basic residues" evidence="2">
    <location>
        <begin position="747"/>
        <end position="757"/>
    </location>
</feature>
<feature type="compositionally biased region" description="Basic and acidic residues" evidence="2">
    <location>
        <begin position="332"/>
        <end position="342"/>
    </location>
</feature>
<feature type="region of interest" description="Disordered" evidence="2">
    <location>
        <begin position="370"/>
        <end position="410"/>
    </location>
</feature>
<dbReference type="PANTHER" id="PTHR22929:SF0">
    <property type="entry name" value="TRANSCRIPTION FACTOR TFIIIB COMPONENT B'' HOMOLOG"/>
    <property type="match status" value="1"/>
</dbReference>
<feature type="compositionally biased region" description="Basic and acidic residues" evidence="2">
    <location>
        <begin position="568"/>
        <end position="578"/>
    </location>
</feature>
<dbReference type="InterPro" id="IPR009057">
    <property type="entry name" value="Homeodomain-like_sf"/>
</dbReference>
<evidence type="ECO:0000259" key="3">
    <source>
        <dbReference type="SMART" id="SM00717"/>
    </source>
</evidence>
<feature type="compositionally biased region" description="Acidic residues" evidence="2">
    <location>
        <begin position="820"/>
        <end position="831"/>
    </location>
</feature>
<comment type="subcellular location">
    <subcellularLocation>
        <location evidence="1">Nucleus</location>
    </subcellularLocation>
</comment>
<evidence type="ECO:0000256" key="1">
    <source>
        <dbReference type="ARBA" id="ARBA00004123"/>
    </source>
</evidence>
<dbReference type="PANTHER" id="PTHR22929">
    <property type="entry name" value="RNA POLYMERASE III TRANSCRIPTION INITIATION FACTOR B"/>
    <property type="match status" value="1"/>
</dbReference>
<feature type="compositionally biased region" description="Basic and acidic residues" evidence="2">
    <location>
        <begin position="795"/>
        <end position="814"/>
    </location>
</feature>
<organism evidence="4 5">
    <name type="scientific">Zootermopsis nevadensis</name>
    <name type="common">Dampwood termite</name>
    <dbReference type="NCBI Taxonomy" id="136037"/>
    <lineage>
        <taxon>Eukaryota</taxon>
        <taxon>Metazoa</taxon>
        <taxon>Ecdysozoa</taxon>
        <taxon>Arthropoda</taxon>
        <taxon>Hexapoda</taxon>
        <taxon>Insecta</taxon>
        <taxon>Pterygota</taxon>
        <taxon>Neoptera</taxon>
        <taxon>Polyneoptera</taxon>
        <taxon>Dictyoptera</taxon>
        <taxon>Blattodea</taxon>
        <taxon>Blattoidea</taxon>
        <taxon>Termitoidae</taxon>
        <taxon>Termopsidae</taxon>
        <taxon>Zootermopsis</taxon>
    </lineage>
</organism>
<dbReference type="Pfam" id="PF15963">
    <property type="entry name" value="Myb_DNA-bind_7"/>
    <property type="match status" value="1"/>
</dbReference>
<sequence length="1001" mass="110673">MASRRLRIKPVANVPVRRGKVNSENVRTDEAGESGEKEDMTKLEQEGSDTLSMGGNSPNNNSLPCEDSEPNDIPHNVVIASSSQNIDCCLKNVNEVSSASQHGTDETVKSQESEVGKAEVDASESAACKSKSLVLCTTPLLDKIPLGPVRKRMKPAVSIPAVTRRPRVLCKVVSDDKLEIVSSLVNSNKNIQEGSVQQNIVTDENVSEGASIMLPCYQKGNNEVSLSGGKSIGLGVPGIAQIIPTGTAIRPQLDGNIGVSGQIYGNGEAPHSLPEPDLPSEEAGGGYSKVLLKPSSSQVNVVQRSRFIKPRPQILDPSVRKCKSVDGSASNRESDDASKAHSSDSFPFNNDSGKVVSRLDWQTPNLIDRIESLKPENASATESEDESRRCVSDTDDISPPARKSVETSRGRFVRQTPRFIEASMRRHSMQVNAVESEEELSKQTCLVTSPHKRHADTSSEEPAATPNDFGSFEEADKKVTRVRRTASSGMQRMARARQEFQNKFGNQAPDRSRLTMFDLIFYNPTTNPMKCSDQGNDSSRVSQNQSSDEHIIEEHLEEEQVDEPAVEGEDRQNDKNSVEEEEGEEDMAMPVPQVKVGPDGQIILDEKSLVIETTGAKKSREDLANSAVIVDYGTGYAGYGTYSKRNKKSKEWSKQETLKFYRALNTVGTDFLLMQSIFPKRTRQDLKMKFKKEDRMNRFLVEKALRYPLDFDLTELEKDLEKEEEEERHKKLAKLLKKRSSCKKIKKKISSSKRSVRKGFLSASMDPGDTGDRQNRNKRCKRRRDGGLNELSDEGTSREKRPCKAGRVNHERGESCSSLSDDDNELEFNYDDELKFSAENEPLDTNTKSDNDSEGSDNDTRELEYLSKPPKPTRSGRIPQPRKLDRLEDDVTLGNKGKRTLNRLVSANNILKPGAENQPLPLEDLTNVEPGSLVVLATQSPTNPSHHVYKVFMVPPNPANLSSVAPTMSPVPVSLPSALLQSMTVNVTSSQLCDESHPTDE</sequence>
<dbReference type="GO" id="GO:0001156">
    <property type="term" value="F:TFIIIC-class transcription factor complex binding"/>
    <property type="evidence" value="ECO:0007669"/>
    <property type="project" value="TreeGrafter"/>
</dbReference>
<dbReference type="FunCoup" id="A0A067RCW0">
    <property type="interactions" value="1"/>
</dbReference>
<name>A0A067RCW0_ZOONE</name>
<dbReference type="EMBL" id="KK852718">
    <property type="protein sequence ID" value="KDR17782.1"/>
    <property type="molecule type" value="Genomic_DNA"/>
</dbReference>
<feature type="region of interest" description="Disordered" evidence="2">
    <location>
        <begin position="1"/>
        <end position="72"/>
    </location>
</feature>
<dbReference type="AlphaFoldDB" id="A0A067RCW0"/>
<dbReference type="InParanoid" id="A0A067RCW0"/>
<protein>
    <submittedName>
        <fullName evidence="4">Transcription factor TFIIIB component B''-like protein</fullName>
    </submittedName>
</protein>
<reference evidence="4 5" key="1">
    <citation type="journal article" date="2014" name="Nat. Commun.">
        <title>Molecular traces of alternative social organization in a termite genome.</title>
        <authorList>
            <person name="Terrapon N."/>
            <person name="Li C."/>
            <person name="Robertson H.M."/>
            <person name="Ji L."/>
            <person name="Meng X."/>
            <person name="Booth W."/>
            <person name="Chen Z."/>
            <person name="Childers C.P."/>
            <person name="Glastad K.M."/>
            <person name="Gokhale K."/>
            <person name="Gowin J."/>
            <person name="Gronenberg W."/>
            <person name="Hermansen R.A."/>
            <person name="Hu H."/>
            <person name="Hunt B.G."/>
            <person name="Huylmans A.K."/>
            <person name="Khalil S.M."/>
            <person name="Mitchell R.D."/>
            <person name="Munoz-Torres M.C."/>
            <person name="Mustard J.A."/>
            <person name="Pan H."/>
            <person name="Reese J.T."/>
            <person name="Scharf M.E."/>
            <person name="Sun F."/>
            <person name="Vogel H."/>
            <person name="Xiao J."/>
            <person name="Yang W."/>
            <person name="Yang Z."/>
            <person name="Yang Z."/>
            <person name="Zhou J."/>
            <person name="Zhu J."/>
            <person name="Brent C.S."/>
            <person name="Elsik C.G."/>
            <person name="Goodisman M.A."/>
            <person name="Liberles D.A."/>
            <person name="Roe R.M."/>
            <person name="Vargo E.L."/>
            <person name="Vilcinskas A."/>
            <person name="Wang J."/>
            <person name="Bornberg-Bauer E."/>
            <person name="Korb J."/>
            <person name="Zhang G."/>
            <person name="Liebig J."/>
        </authorList>
    </citation>
    <scope>NUCLEOTIDE SEQUENCE [LARGE SCALE GENOMIC DNA]</scope>
    <source>
        <tissue evidence="4">Whole organism</tissue>
    </source>
</reference>
<dbReference type="GO" id="GO:0000126">
    <property type="term" value="C:transcription factor TFIIIB complex"/>
    <property type="evidence" value="ECO:0007669"/>
    <property type="project" value="TreeGrafter"/>
</dbReference>
<dbReference type="SMART" id="SM00717">
    <property type="entry name" value="SANT"/>
    <property type="match status" value="1"/>
</dbReference>
<feature type="compositionally biased region" description="Acidic residues" evidence="2">
    <location>
        <begin position="555"/>
        <end position="567"/>
    </location>
</feature>
<evidence type="ECO:0000313" key="5">
    <source>
        <dbReference type="Proteomes" id="UP000027135"/>
    </source>
</evidence>
<accession>A0A067RCW0</accession>
<dbReference type="GO" id="GO:0005634">
    <property type="term" value="C:nucleus"/>
    <property type="evidence" value="ECO:0007669"/>
    <property type="project" value="UniProtKB-SubCell"/>
</dbReference>
<dbReference type="CDD" id="cd00167">
    <property type="entry name" value="SANT"/>
    <property type="match status" value="1"/>
</dbReference>
<feature type="region of interest" description="Disordered" evidence="2">
    <location>
        <begin position="318"/>
        <end position="355"/>
    </location>
</feature>
<dbReference type="InterPro" id="IPR039467">
    <property type="entry name" value="TFIIIB_B''_Myb"/>
</dbReference>